<gene>
    <name evidence="2" type="ORF">M2A_0202</name>
</gene>
<dbReference type="GO" id="GO:0016787">
    <property type="term" value="F:hydrolase activity"/>
    <property type="evidence" value="ECO:0007669"/>
    <property type="project" value="InterPro"/>
</dbReference>
<sequence>MPGNFLPGQDVTIKGPDGDFSGYLSVPKSGSGPGIVVIQEIFGVNQVMRDITEWLADQGYVALCPDLFWRIEPGIQITDKTDEEWKQAFDLFGKFDVDKGVTDIQAAIDHLRGLDACTGKVGAVGYCLGGQLAYLTAARTNADAAVGYYGVNIQNLLGEAKNIKKPLALHVAGKDEFVPKEAQEQIIAGLQDHPEVTLYTYPERDHAFAREGGAHYHPADAKTANTRTLDFFKKNLG</sequence>
<dbReference type="Proteomes" id="UP000028702">
    <property type="component" value="Unassembled WGS sequence"/>
</dbReference>
<dbReference type="PANTHER" id="PTHR46623:SF6">
    <property type="entry name" value="ALPHA_BETA-HYDROLASES SUPERFAMILY PROTEIN"/>
    <property type="match status" value="1"/>
</dbReference>
<dbReference type="Pfam" id="PF01738">
    <property type="entry name" value="DLH"/>
    <property type="match status" value="1"/>
</dbReference>
<dbReference type="InterPro" id="IPR029058">
    <property type="entry name" value="AB_hydrolase_fold"/>
</dbReference>
<dbReference type="InterPro" id="IPR002925">
    <property type="entry name" value="Dienelactn_hydro"/>
</dbReference>
<name>A0A081B6N5_9HYPH</name>
<dbReference type="RefSeq" id="WP_045441828.1">
    <property type="nucleotide sequence ID" value="NZ_BBIO01000001.1"/>
</dbReference>
<feature type="domain" description="Dienelactone hydrolase" evidence="1">
    <location>
        <begin position="20"/>
        <end position="234"/>
    </location>
</feature>
<dbReference type="InterPro" id="IPR051049">
    <property type="entry name" value="Dienelactone_hydrolase-like"/>
</dbReference>
<evidence type="ECO:0000259" key="1">
    <source>
        <dbReference type="Pfam" id="PF01738"/>
    </source>
</evidence>
<evidence type="ECO:0000313" key="2">
    <source>
        <dbReference type="EMBL" id="GAK43703.1"/>
    </source>
</evidence>
<dbReference type="PANTHER" id="PTHR46623">
    <property type="entry name" value="CARBOXYMETHYLENEBUTENOLIDASE-RELATED"/>
    <property type="match status" value="1"/>
</dbReference>
<reference evidence="2 3" key="1">
    <citation type="submission" date="2014-07" db="EMBL/GenBank/DDBJ databases">
        <title>Tepidicaulis marinum gen. nov., sp. nov., a novel marine bacterium denitrifying nitrate to nitrous oxide strictly under microaerobic conditions.</title>
        <authorList>
            <person name="Takeuchi M."/>
            <person name="Yamagishi T."/>
            <person name="Kamagata Y."/>
            <person name="Oshima K."/>
            <person name="Hattori M."/>
            <person name="Katayama T."/>
            <person name="Hanada S."/>
            <person name="Tamaki H."/>
            <person name="Marumo K."/>
            <person name="Maeda H."/>
            <person name="Nedachi M."/>
            <person name="Iwasaki W."/>
            <person name="Suwa Y."/>
            <person name="Sakata S."/>
        </authorList>
    </citation>
    <scope>NUCLEOTIDE SEQUENCE [LARGE SCALE GENOMIC DNA]</scope>
    <source>
        <strain evidence="2 3">MA2</strain>
    </source>
</reference>
<protein>
    <submittedName>
        <fullName evidence="2">Carboxymethylenebutenolidase</fullName>
    </submittedName>
</protein>
<dbReference type="Gene3D" id="3.40.50.1820">
    <property type="entry name" value="alpha/beta hydrolase"/>
    <property type="match status" value="1"/>
</dbReference>
<keyword evidence="3" id="KW-1185">Reference proteome</keyword>
<dbReference type="AlphaFoldDB" id="A0A081B6N5"/>
<dbReference type="STRING" id="1333998.M2A_0202"/>
<dbReference type="SUPFAM" id="SSF53474">
    <property type="entry name" value="alpha/beta-Hydrolases"/>
    <property type="match status" value="1"/>
</dbReference>
<evidence type="ECO:0000313" key="3">
    <source>
        <dbReference type="Proteomes" id="UP000028702"/>
    </source>
</evidence>
<organism evidence="2 3">
    <name type="scientific">Tepidicaulis marinus</name>
    <dbReference type="NCBI Taxonomy" id="1333998"/>
    <lineage>
        <taxon>Bacteria</taxon>
        <taxon>Pseudomonadati</taxon>
        <taxon>Pseudomonadota</taxon>
        <taxon>Alphaproteobacteria</taxon>
        <taxon>Hyphomicrobiales</taxon>
        <taxon>Parvibaculaceae</taxon>
        <taxon>Tepidicaulis</taxon>
    </lineage>
</organism>
<accession>A0A081B6N5</accession>
<dbReference type="EMBL" id="BBIO01000001">
    <property type="protein sequence ID" value="GAK43703.1"/>
    <property type="molecule type" value="Genomic_DNA"/>
</dbReference>
<dbReference type="eggNOG" id="COG0412">
    <property type="taxonomic scope" value="Bacteria"/>
</dbReference>
<proteinExistence type="predicted"/>
<comment type="caution">
    <text evidence="2">The sequence shown here is derived from an EMBL/GenBank/DDBJ whole genome shotgun (WGS) entry which is preliminary data.</text>
</comment>